<evidence type="ECO:0000313" key="2">
    <source>
        <dbReference type="Proteomes" id="UP000616114"/>
    </source>
</evidence>
<evidence type="ECO:0000313" key="1">
    <source>
        <dbReference type="EMBL" id="GGA27409.1"/>
    </source>
</evidence>
<reference evidence="1" key="2">
    <citation type="submission" date="2020-09" db="EMBL/GenBank/DDBJ databases">
        <authorList>
            <person name="Sun Q."/>
            <person name="Zhou Y."/>
        </authorList>
    </citation>
    <scope>NUCLEOTIDE SEQUENCE</scope>
    <source>
        <strain evidence="1">CGMCC 1.12785</strain>
    </source>
</reference>
<organism evidence="1 2">
    <name type="scientific">Sediminivirga luteola</name>
    <dbReference type="NCBI Taxonomy" id="1774748"/>
    <lineage>
        <taxon>Bacteria</taxon>
        <taxon>Bacillati</taxon>
        <taxon>Actinomycetota</taxon>
        <taxon>Actinomycetes</taxon>
        <taxon>Micrococcales</taxon>
        <taxon>Brevibacteriaceae</taxon>
        <taxon>Sediminivirga</taxon>
    </lineage>
</organism>
<sequence length="56" mass="6144">MTPSTRERRGQARNGLPPGFNVAAWTRQACERSGVPVGVSDPVTLAKLRVLTRPER</sequence>
<keyword evidence="2" id="KW-1185">Reference proteome</keyword>
<protein>
    <submittedName>
        <fullName evidence="1">Uncharacterized protein</fullName>
    </submittedName>
</protein>
<dbReference type="AlphaFoldDB" id="A0A8J2U105"/>
<name>A0A8J2U105_9MICO</name>
<dbReference type="EMBL" id="BMFY01000020">
    <property type="protein sequence ID" value="GGA27409.1"/>
    <property type="molecule type" value="Genomic_DNA"/>
</dbReference>
<reference evidence="1" key="1">
    <citation type="journal article" date="2014" name="Int. J. Syst. Evol. Microbiol.">
        <title>Complete genome sequence of Corynebacterium casei LMG S-19264T (=DSM 44701T), isolated from a smear-ripened cheese.</title>
        <authorList>
            <consortium name="US DOE Joint Genome Institute (JGI-PGF)"/>
            <person name="Walter F."/>
            <person name="Albersmeier A."/>
            <person name="Kalinowski J."/>
            <person name="Ruckert C."/>
        </authorList>
    </citation>
    <scope>NUCLEOTIDE SEQUENCE</scope>
    <source>
        <strain evidence="1">CGMCC 1.12785</strain>
    </source>
</reference>
<gene>
    <name evidence="1" type="ORF">GCM10011333_32750</name>
</gene>
<accession>A0A8J2U105</accession>
<dbReference type="Proteomes" id="UP000616114">
    <property type="component" value="Unassembled WGS sequence"/>
</dbReference>
<comment type="caution">
    <text evidence="1">The sequence shown here is derived from an EMBL/GenBank/DDBJ whole genome shotgun (WGS) entry which is preliminary data.</text>
</comment>
<proteinExistence type="predicted"/>